<protein>
    <submittedName>
        <fullName evidence="2">ParA family protein</fullName>
    </submittedName>
</protein>
<dbReference type="EMBL" id="SRLB01000075">
    <property type="protein sequence ID" value="TGD91678.1"/>
    <property type="molecule type" value="Genomic_DNA"/>
</dbReference>
<proteinExistence type="predicted"/>
<dbReference type="PANTHER" id="PTHR13696:SF96">
    <property type="entry name" value="COBQ_COBB_MIND_PARA NUCLEOTIDE BINDING DOMAIN-CONTAINING PROTEIN"/>
    <property type="match status" value="1"/>
</dbReference>
<feature type="domain" description="CobQ/CobB/MinD/ParA nucleotide binding" evidence="1">
    <location>
        <begin position="98"/>
        <end position="276"/>
    </location>
</feature>
<dbReference type="PANTHER" id="PTHR13696">
    <property type="entry name" value="P-LOOP CONTAINING NUCLEOSIDE TRIPHOSPHATE HYDROLASE"/>
    <property type="match status" value="1"/>
</dbReference>
<dbReference type="SUPFAM" id="SSF52540">
    <property type="entry name" value="P-loop containing nucleoside triphosphate hydrolases"/>
    <property type="match status" value="1"/>
</dbReference>
<dbReference type="Proteomes" id="UP000297535">
    <property type="component" value="Unassembled WGS sequence"/>
</dbReference>
<accession>A0A4Z0NC08</accession>
<dbReference type="InterPro" id="IPR027417">
    <property type="entry name" value="P-loop_NTPase"/>
</dbReference>
<dbReference type="InterPro" id="IPR050678">
    <property type="entry name" value="DNA_Partitioning_ATPase"/>
</dbReference>
<evidence type="ECO:0000313" key="2">
    <source>
        <dbReference type="EMBL" id="TGD91678.1"/>
    </source>
</evidence>
<dbReference type="OrthoDB" id="9804460at2"/>
<dbReference type="AlphaFoldDB" id="A0A4Z0NC08"/>
<evidence type="ECO:0000259" key="1">
    <source>
        <dbReference type="Pfam" id="PF01656"/>
    </source>
</evidence>
<comment type="caution">
    <text evidence="2">The sequence shown here is derived from an EMBL/GenBank/DDBJ whole genome shotgun (WGS) entry which is preliminary data.</text>
</comment>
<evidence type="ECO:0000313" key="3">
    <source>
        <dbReference type="Proteomes" id="UP000297535"/>
    </source>
</evidence>
<dbReference type="Gene3D" id="3.40.50.300">
    <property type="entry name" value="P-loop containing nucleotide triphosphate hydrolases"/>
    <property type="match status" value="1"/>
</dbReference>
<gene>
    <name evidence="2" type="ORF">EU555_35605</name>
</gene>
<sequence length="303" mass="32712">MARTPCQPLRCSYDHVEAPGGPFRIGRHLPCRRPQTATGELPTRVFAWMRDCVDAGSRSFAASRHSSRQPGRRTPFCGMTWLRGCVTTRSEGRPMRTVVLASQKGGVGKSTLAASLAACAASDGEMVVAVDLDPQGSFAEWGRLRQAERGVESNLRFRVVRPADLSDFHRRVMEHGATTTLLIDTAGTFDSTVDQALRHSTLCLVPTRASAPDLKALRPTIERLRFLERKFAFVLNGVDSRSPGRTADALAVLKAAGDVASVITQRAAFADSMASGFGVTELDARGAAASEVNGLWSWLKGRG</sequence>
<dbReference type="InterPro" id="IPR002586">
    <property type="entry name" value="CobQ/CobB/MinD/ParA_Nub-bd_dom"/>
</dbReference>
<name>A0A4Z0NC08_9HYPH</name>
<keyword evidence="3" id="KW-1185">Reference proteome</keyword>
<dbReference type="Pfam" id="PF01656">
    <property type="entry name" value="CbiA"/>
    <property type="match status" value="1"/>
</dbReference>
<dbReference type="CDD" id="cd02042">
    <property type="entry name" value="ParAB_family"/>
    <property type="match status" value="1"/>
</dbReference>
<organism evidence="2 3">
    <name type="scientific">Methylobacterium nonmethylotrophicum</name>
    <dbReference type="NCBI Taxonomy" id="1141884"/>
    <lineage>
        <taxon>Bacteria</taxon>
        <taxon>Pseudomonadati</taxon>
        <taxon>Pseudomonadota</taxon>
        <taxon>Alphaproteobacteria</taxon>
        <taxon>Hyphomicrobiales</taxon>
        <taxon>Methylobacteriaceae</taxon>
        <taxon>Methylobacterium</taxon>
    </lineage>
</organism>
<reference evidence="2 3" key="1">
    <citation type="submission" date="2019-04" db="EMBL/GenBank/DDBJ databases">
        <authorList>
            <person name="Feng G."/>
            <person name="Zhu H."/>
        </authorList>
    </citation>
    <scope>NUCLEOTIDE SEQUENCE [LARGE SCALE GENOMIC DNA]</scope>
    <source>
        <strain evidence="2 3">6HR-1</strain>
    </source>
</reference>